<evidence type="ECO:0000256" key="5">
    <source>
        <dbReference type="ARBA" id="ARBA00022963"/>
    </source>
</evidence>
<dbReference type="InterPro" id="IPR008927">
    <property type="entry name" value="6-PGluconate_DH-like_C_sf"/>
</dbReference>
<dbReference type="SUPFAM" id="SSF48179">
    <property type="entry name" value="6-phosphogluconate dehydrogenase C-terminal domain-like"/>
    <property type="match status" value="2"/>
</dbReference>
<sequence>MSAVLYERNGSCAIIRVNHPPVNVLSHAVRAGIVGMLERAIADPKVDGIVLAATGRTFIAGADITEFNKPASFSEPTIWNVIKAVEDCRKPVVAAIHGTALGGGLEIAMACHARVAVASAKVGLPEVQLGILPGAGGTQRTPRLTGPEFAIDFITKGNPITAHDALKVGLVDEIVDDLILGAVARAEAITNGPLPTKVIDRQDRVSGYDADFFRTAKTKVAAISRGAEAPLAIIECIKAACTLPPLEGLAFEKAEVQRLLAGQDHAALKHYFFAEREARKIDSIPEAAQPVRKIAVIGAGTMGSGIAMACANAGFPVSLIDIDEANLSRGRASIDKNYAVSVSRGSSSQAKVDAAIALIEYQVGYGKLQGVDLVIEAVYEDLELKKRVFAQLDAAADPDAILATNTSSLDIDAIARATNRPEKVVGMHFFAPANVMRLLENVRGSLVAPETVAVAMAVGRALGKVTVLAGNCDGFIGNRMVRFYMDTADFLLEAGISPGRIDKVATDFGMPIGPLTMWDMVGLDTGVLLRKPRRAAAVPGDRMSPILERMVAAGRLGQKVGRGFYAYDGREKRVDPEALALIADVVRERGAEPMELSDEDIRDRLFMPLVNEGANELLDGTALRAGDIDVVWVNGYGFPAHKGGPMWWGHSVGLDRIVALAARLAQENGPRWAPSPLLLDRSRSAW</sequence>
<dbReference type="RefSeq" id="WP_380888046.1">
    <property type="nucleotide sequence ID" value="NZ_JBHUDY010000001.1"/>
</dbReference>
<keyword evidence="10" id="KW-0413">Isomerase</keyword>
<keyword evidence="11" id="KW-0456">Lyase</keyword>
<evidence type="ECO:0000256" key="7">
    <source>
        <dbReference type="ARBA" id="ARBA00023027"/>
    </source>
</evidence>
<evidence type="ECO:0000256" key="3">
    <source>
        <dbReference type="ARBA" id="ARBA00008750"/>
    </source>
</evidence>
<comment type="subcellular location">
    <subcellularLocation>
        <location evidence="1">Peroxisome</location>
    </subcellularLocation>
</comment>
<comment type="pathway">
    <text evidence="2">Lipid metabolism; fatty acid beta-oxidation.</text>
</comment>
<keyword evidence="7" id="KW-0520">NAD</keyword>
<evidence type="ECO:0000256" key="6">
    <source>
        <dbReference type="ARBA" id="ARBA00023002"/>
    </source>
</evidence>
<evidence type="ECO:0000259" key="15">
    <source>
        <dbReference type="Pfam" id="PF00725"/>
    </source>
</evidence>
<evidence type="ECO:0000313" key="17">
    <source>
        <dbReference type="EMBL" id="MFD1611452.1"/>
    </source>
</evidence>
<keyword evidence="6" id="KW-0560">Oxidoreductase</keyword>
<dbReference type="InterPro" id="IPR006176">
    <property type="entry name" value="3-OHacyl-CoA_DH_NAD-bd"/>
</dbReference>
<dbReference type="PANTHER" id="PTHR23309">
    <property type="entry name" value="3-HYDROXYACYL-COA DEHYROGENASE"/>
    <property type="match status" value="1"/>
</dbReference>
<dbReference type="PROSITE" id="PS00166">
    <property type="entry name" value="ENOYL_COA_HYDRATASE"/>
    <property type="match status" value="1"/>
</dbReference>
<dbReference type="Proteomes" id="UP001597115">
    <property type="component" value="Unassembled WGS sequence"/>
</dbReference>
<name>A0ABW4I1W1_9SPHN</name>
<dbReference type="SUPFAM" id="SSF51735">
    <property type="entry name" value="NAD(P)-binding Rossmann-fold domains"/>
    <property type="match status" value="1"/>
</dbReference>
<keyword evidence="18" id="KW-1185">Reference proteome</keyword>
<dbReference type="Pfam" id="PF00378">
    <property type="entry name" value="ECH_1"/>
    <property type="match status" value="1"/>
</dbReference>
<evidence type="ECO:0000256" key="10">
    <source>
        <dbReference type="ARBA" id="ARBA00023235"/>
    </source>
</evidence>
<dbReference type="InterPro" id="IPR018376">
    <property type="entry name" value="Enoyl-CoA_hyd/isom_CS"/>
</dbReference>
<evidence type="ECO:0000256" key="14">
    <source>
        <dbReference type="RuleBase" id="RU003707"/>
    </source>
</evidence>
<comment type="caution">
    <text evidence="17">The sequence shown here is derived from an EMBL/GenBank/DDBJ whole genome shotgun (WGS) entry which is preliminary data.</text>
</comment>
<evidence type="ECO:0000256" key="11">
    <source>
        <dbReference type="ARBA" id="ARBA00023239"/>
    </source>
</evidence>
<evidence type="ECO:0000256" key="2">
    <source>
        <dbReference type="ARBA" id="ARBA00005005"/>
    </source>
</evidence>
<dbReference type="Gene3D" id="1.10.1040.50">
    <property type="match status" value="1"/>
</dbReference>
<proteinExistence type="inferred from homology"/>
<evidence type="ECO:0000259" key="16">
    <source>
        <dbReference type="Pfam" id="PF02737"/>
    </source>
</evidence>
<evidence type="ECO:0000256" key="9">
    <source>
        <dbReference type="ARBA" id="ARBA00023140"/>
    </source>
</evidence>
<dbReference type="SUPFAM" id="SSF52096">
    <property type="entry name" value="ClpP/crotonase"/>
    <property type="match status" value="1"/>
</dbReference>
<keyword evidence="12" id="KW-0511">Multifunctional enzyme</keyword>
<dbReference type="CDD" id="cd06558">
    <property type="entry name" value="crotonase-like"/>
    <property type="match status" value="1"/>
</dbReference>
<feature type="domain" description="3-hydroxyacyl-CoA dehydrogenase C-terminal" evidence="15">
    <location>
        <begin position="474"/>
        <end position="567"/>
    </location>
</feature>
<organism evidence="17 18">
    <name type="scientific">Sphingomonas tabacisoli</name>
    <dbReference type="NCBI Taxonomy" id="2249466"/>
    <lineage>
        <taxon>Bacteria</taxon>
        <taxon>Pseudomonadati</taxon>
        <taxon>Pseudomonadota</taxon>
        <taxon>Alphaproteobacteria</taxon>
        <taxon>Sphingomonadales</taxon>
        <taxon>Sphingomonadaceae</taxon>
        <taxon>Sphingomonas</taxon>
    </lineage>
</organism>
<dbReference type="InterPro" id="IPR029045">
    <property type="entry name" value="ClpP/crotonase-like_dom_sf"/>
</dbReference>
<dbReference type="Pfam" id="PF02737">
    <property type="entry name" value="3HCDH_N"/>
    <property type="match status" value="1"/>
</dbReference>
<keyword evidence="9" id="KW-0576">Peroxisome</keyword>
<evidence type="ECO:0000256" key="4">
    <source>
        <dbReference type="ARBA" id="ARBA00022832"/>
    </source>
</evidence>
<dbReference type="Pfam" id="PF00725">
    <property type="entry name" value="3HCDH"/>
    <property type="match status" value="1"/>
</dbReference>
<evidence type="ECO:0000256" key="12">
    <source>
        <dbReference type="ARBA" id="ARBA00023268"/>
    </source>
</evidence>
<gene>
    <name evidence="17" type="ORF">ACFSCW_06515</name>
</gene>
<accession>A0ABW4I1W1</accession>
<evidence type="ECO:0000256" key="1">
    <source>
        <dbReference type="ARBA" id="ARBA00004275"/>
    </source>
</evidence>
<dbReference type="Gene3D" id="3.40.50.720">
    <property type="entry name" value="NAD(P)-binding Rossmann-like Domain"/>
    <property type="match status" value="1"/>
</dbReference>
<dbReference type="InterPro" id="IPR036291">
    <property type="entry name" value="NAD(P)-bd_dom_sf"/>
</dbReference>
<dbReference type="InterPro" id="IPR006108">
    <property type="entry name" value="3HC_DH_C"/>
</dbReference>
<comment type="similarity">
    <text evidence="3">In the N-terminal section; belongs to the enoyl-CoA hydratase/isomerase family.</text>
</comment>
<evidence type="ECO:0000256" key="8">
    <source>
        <dbReference type="ARBA" id="ARBA00023098"/>
    </source>
</evidence>
<evidence type="ECO:0000313" key="18">
    <source>
        <dbReference type="Proteomes" id="UP001597115"/>
    </source>
</evidence>
<keyword evidence="8" id="KW-0443">Lipid metabolism</keyword>
<comment type="catalytic activity">
    <reaction evidence="13">
        <text>a (3S)-3-hydroxyacyl-CoA + NAD(+) = a 3-oxoacyl-CoA + NADH + H(+)</text>
        <dbReference type="Rhea" id="RHEA:22432"/>
        <dbReference type="ChEBI" id="CHEBI:15378"/>
        <dbReference type="ChEBI" id="CHEBI:57318"/>
        <dbReference type="ChEBI" id="CHEBI:57540"/>
        <dbReference type="ChEBI" id="CHEBI:57945"/>
        <dbReference type="ChEBI" id="CHEBI:90726"/>
        <dbReference type="EC" id="1.1.1.35"/>
    </reaction>
</comment>
<reference evidence="18" key="1">
    <citation type="journal article" date="2019" name="Int. J. Syst. Evol. Microbiol.">
        <title>The Global Catalogue of Microorganisms (GCM) 10K type strain sequencing project: providing services to taxonomists for standard genome sequencing and annotation.</title>
        <authorList>
            <consortium name="The Broad Institute Genomics Platform"/>
            <consortium name="The Broad Institute Genome Sequencing Center for Infectious Disease"/>
            <person name="Wu L."/>
            <person name="Ma J."/>
        </authorList>
    </citation>
    <scope>NUCLEOTIDE SEQUENCE [LARGE SCALE GENOMIC DNA]</scope>
    <source>
        <strain evidence="18">CGMCC 1.16275</strain>
    </source>
</reference>
<dbReference type="InterPro" id="IPR001753">
    <property type="entry name" value="Enoyl-CoA_hydra/iso"/>
</dbReference>
<comment type="similarity">
    <text evidence="14">Belongs to the enoyl-CoA hydratase/isomerase family.</text>
</comment>
<feature type="domain" description="3-hydroxyacyl-CoA dehydrogenase NAD binding" evidence="16">
    <location>
        <begin position="293"/>
        <end position="471"/>
    </location>
</feature>
<evidence type="ECO:0000256" key="13">
    <source>
        <dbReference type="ARBA" id="ARBA00049556"/>
    </source>
</evidence>
<protein>
    <submittedName>
        <fullName evidence="17">3-hydroxyacyl-CoA dehydrogenase NAD-binding domain-containing protein</fullName>
    </submittedName>
</protein>
<dbReference type="Gene3D" id="3.90.226.10">
    <property type="entry name" value="2-enoyl-CoA Hydratase, Chain A, domain 1"/>
    <property type="match status" value="1"/>
</dbReference>
<keyword evidence="5" id="KW-0442">Lipid degradation</keyword>
<dbReference type="EMBL" id="JBHUDY010000001">
    <property type="protein sequence ID" value="MFD1611452.1"/>
    <property type="molecule type" value="Genomic_DNA"/>
</dbReference>
<keyword evidence="4" id="KW-0276">Fatty acid metabolism</keyword>